<dbReference type="AlphaFoldDB" id="A0AAE1DPC2"/>
<evidence type="ECO:0000313" key="1">
    <source>
        <dbReference type="EMBL" id="KAK3777944.1"/>
    </source>
</evidence>
<dbReference type="EMBL" id="JAWDGP010003056">
    <property type="protein sequence ID" value="KAK3777944.1"/>
    <property type="molecule type" value="Genomic_DNA"/>
</dbReference>
<accession>A0AAE1DPC2</accession>
<evidence type="ECO:0000313" key="2">
    <source>
        <dbReference type="Proteomes" id="UP001283361"/>
    </source>
</evidence>
<protein>
    <submittedName>
        <fullName evidence="1">Uncharacterized protein</fullName>
    </submittedName>
</protein>
<dbReference type="Proteomes" id="UP001283361">
    <property type="component" value="Unassembled WGS sequence"/>
</dbReference>
<reference evidence="1" key="1">
    <citation type="journal article" date="2023" name="G3 (Bethesda)">
        <title>A reference genome for the long-term kleptoplast-retaining sea slug Elysia crispata morphotype clarki.</title>
        <authorList>
            <person name="Eastman K.E."/>
            <person name="Pendleton A.L."/>
            <person name="Shaikh M.A."/>
            <person name="Suttiyut T."/>
            <person name="Ogas R."/>
            <person name="Tomko P."/>
            <person name="Gavelis G."/>
            <person name="Widhalm J.R."/>
            <person name="Wisecaver J.H."/>
        </authorList>
    </citation>
    <scope>NUCLEOTIDE SEQUENCE</scope>
    <source>
        <strain evidence="1">ECLA1</strain>
    </source>
</reference>
<keyword evidence="2" id="KW-1185">Reference proteome</keyword>
<organism evidence="1 2">
    <name type="scientific">Elysia crispata</name>
    <name type="common">lettuce slug</name>
    <dbReference type="NCBI Taxonomy" id="231223"/>
    <lineage>
        <taxon>Eukaryota</taxon>
        <taxon>Metazoa</taxon>
        <taxon>Spiralia</taxon>
        <taxon>Lophotrochozoa</taxon>
        <taxon>Mollusca</taxon>
        <taxon>Gastropoda</taxon>
        <taxon>Heterobranchia</taxon>
        <taxon>Euthyneura</taxon>
        <taxon>Panpulmonata</taxon>
        <taxon>Sacoglossa</taxon>
        <taxon>Placobranchoidea</taxon>
        <taxon>Plakobranchidae</taxon>
        <taxon>Elysia</taxon>
    </lineage>
</organism>
<proteinExistence type="predicted"/>
<name>A0AAE1DPC2_9GAST</name>
<comment type="caution">
    <text evidence="1">The sequence shown here is derived from an EMBL/GenBank/DDBJ whole genome shotgun (WGS) entry which is preliminary data.</text>
</comment>
<gene>
    <name evidence="1" type="ORF">RRG08_050332</name>
</gene>
<sequence length="258" mass="28924">MNLSLGIHHSKGLNAVTSKSVGEILLPFNHDEVAYPQQIMYVKTFLQAKNKVLSCLSVLLPFNHDEVAYPQQIMYVKTFLQAKNKVLSWLSVLLPFNHDEVAYPQQIIPLAYRQSSCRKRKGKHPVARRKSQAILPLIGSQSYKGLTPCRRINLIGSPVQRKMAQNLVVSPNALVVMSCLSTEIQPKAALSSTFRFHKQKLVPCYSFESKTNPEGYSVLDKSAVSKKLTAKPGALKAMKQETPWDNFIRFGRPNGTSI</sequence>